<sequence>MLRRMSEGCVNATVIFDEISEMGYDGGMTQLRVFMKPHRQAAEEKATTRFETLPGEQAQIDWGSFTVNWHGHKKRIYAYVMVLGYSRMMYLEFTENEKLETLMGCHVRAAAYFNGVTATCLYDNMKTVVASQDDRGKPIWNERFAAFATHHGFKLRRCKPYRARTKGKVENGVKYVRRNFWPRVRTFTGLDDLNRQARHWLDTVANVRVHGTTHQRPIDRFPEEQLLPMNTVPFESAERHLRKVPSDALVTYETNRYSVPYQLVGYMVEIQDERNGVIRFFHAGKLVAEHTKCPGRHVISRNKKHFEGILTGGKQKVPQPIPRLIENPAPEVMRRPLSVYDRLLKEEVVR</sequence>
<gene>
    <name evidence="3" type="primary">istA</name>
    <name evidence="3" type="ORF">NZD86_08815</name>
</gene>
<comment type="similarity">
    <text evidence="1">Belongs to the transposase IS21/IS408/IS1162 family.</text>
</comment>
<dbReference type="InterPro" id="IPR012337">
    <property type="entry name" value="RNaseH-like_sf"/>
</dbReference>
<dbReference type="EMBL" id="CP104064">
    <property type="protein sequence ID" value="WAH38562.1"/>
    <property type="molecule type" value="Genomic_DNA"/>
</dbReference>
<dbReference type="InterPro" id="IPR036397">
    <property type="entry name" value="RNaseH_sf"/>
</dbReference>
<dbReference type="PANTHER" id="PTHR35004">
    <property type="entry name" value="TRANSPOSASE RV3428C-RELATED"/>
    <property type="match status" value="1"/>
</dbReference>
<organism evidence="3 4">
    <name type="scientific">Alicyclobacillus dauci</name>
    <dbReference type="NCBI Taxonomy" id="1475485"/>
    <lineage>
        <taxon>Bacteria</taxon>
        <taxon>Bacillati</taxon>
        <taxon>Bacillota</taxon>
        <taxon>Bacilli</taxon>
        <taxon>Bacillales</taxon>
        <taxon>Alicyclobacillaceae</taxon>
        <taxon>Alicyclobacillus</taxon>
    </lineage>
</organism>
<protein>
    <submittedName>
        <fullName evidence="3">IS21 family transposase</fullName>
    </submittedName>
</protein>
<evidence type="ECO:0000256" key="1">
    <source>
        <dbReference type="ARBA" id="ARBA00009277"/>
    </source>
</evidence>
<keyword evidence="4" id="KW-1185">Reference proteome</keyword>
<dbReference type="PROSITE" id="PS50994">
    <property type="entry name" value="INTEGRASE"/>
    <property type="match status" value="1"/>
</dbReference>
<dbReference type="Gene3D" id="3.30.420.10">
    <property type="entry name" value="Ribonuclease H-like superfamily/Ribonuclease H"/>
    <property type="match status" value="1"/>
</dbReference>
<evidence type="ECO:0000259" key="2">
    <source>
        <dbReference type="PROSITE" id="PS50994"/>
    </source>
</evidence>
<dbReference type="NCBIfam" id="NF033546">
    <property type="entry name" value="transpos_IS21"/>
    <property type="match status" value="1"/>
</dbReference>
<dbReference type="SUPFAM" id="SSF53098">
    <property type="entry name" value="Ribonuclease H-like"/>
    <property type="match status" value="1"/>
</dbReference>
<reference evidence="3" key="1">
    <citation type="submission" date="2022-08" db="EMBL/GenBank/DDBJ databases">
        <title>Alicyclobacillus dauci DSM2870, complete genome.</title>
        <authorList>
            <person name="Wang Q."/>
            <person name="Cai R."/>
            <person name="Wang Z."/>
        </authorList>
    </citation>
    <scope>NUCLEOTIDE SEQUENCE</scope>
    <source>
        <strain evidence="3">DSM 28700</strain>
    </source>
</reference>
<evidence type="ECO:0000313" key="4">
    <source>
        <dbReference type="Proteomes" id="UP001164803"/>
    </source>
</evidence>
<dbReference type="Proteomes" id="UP001164803">
    <property type="component" value="Chromosome"/>
</dbReference>
<evidence type="ECO:0000313" key="3">
    <source>
        <dbReference type="EMBL" id="WAH38562.1"/>
    </source>
</evidence>
<dbReference type="RefSeq" id="WP_268046139.1">
    <property type="nucleotide sequence ID" value="NZ_CP104064.1"/>
</dbReference>
<dbReference type="Pfam" id="PF22483">
    <property type="entry name" value="Mu-transpos_C_2"/>
    <property type="match status" value="1"/>
</dbReference>
<proteinExistence type="inferred from homology"/>
<dbReference type="Pfam" id="PF00665">
    <property type="entry name" value="rve"/>
    <property type="match status" value="1"/>
</dbReference>
<name>A0ABY6Z6P3_9BACL</name>
<dbReference type="InterPro" id="IPR001584">
    <property type="entry name" value="Integrase_cat-core"/>
</dbReference>
<dbReference type="PANTHER" id="PTHR35004:SF6">
    <property type="entry name" value="TRANSPOSASE"/>
    <property type="match status" value="1"/>
</dbReference>
<feature type="domain" description="Integrase catalytic" evidence="2">
    <location>
        <begin position="50"/>
        <end position="225"/>
    </location>
</feature>
<dbReference type="InterPro" id="IPR054353">
    <property type="entry name" value="IstA-like_C"/>
</dbReference>
<accession>A0ABY6Z6P3</accession>